<evidence type="ECO:0000256" key="1">
    <source>
        <dbReference type="ARBA" id="ARBA00006149"/>
    </source>
</evidence>
<dbReference type="Gene3D" id="3.40.50.150">
    <property type="entry name" value="Vaccinia Virus protein VP39"/>
    <property type="match status" value="1"/>
</dbReference>
<gene>
    <name evidence="5" type="ORF">BDY17DRAFT_317663</name>
</gene>
<dbReference type="GeneID" id="54477125"/>
<dbReference type="Proteomes" id="UP000799767">
    <property type="component" value="Unassembled WGS sequence"/>
</dbReference>
<evidence type="ECO:0000313" key="6">
    <source>
        <dbReference type="Proteomes" id="UP000799767"/>
    </source>
</evidence>
<dbReference type="GO" id="GO:0035657">
    <property type="term" value="C:eRF1 methyltransferase complex"/>
    <property type="evidence" value="ECO:0007669"/>
    <property type="project" value="TreeGrafter"/>
</dbReference>
<dbReference type="PANTHER" id="PTHR45875:SF1">
    <property type="entry name" value="METHYLTRANSFERASE N6AMT1"/>
    <property type="match status" value="1"/>
</dbReference>
<evidence type="ECO:0000256" key="4">
    <source>
        <dbReference type="ARBA" id="ARBA00022691"/>
    </source>
</evidence>
<dbReference type="InterPro" id="IPR002052">
    <property type="entry name" value="DNA_methylase_N6_adenine_CS"/>
</dbReference>
<dbReference type="GO" id="GO:0003676">
    <property type="term" value="F:nucleic acid binding"/>
    <property type="evidence" value="ECO:0007669"/>
    <property type="project" value="InterPro"/>
</dbReference>
<dbReference type="OrthoDB" id="406152at2759"/>
<name>A0A6A6PPT3_9PEZI</name>
<evidence type="ECO:0000313" key="5">
    <source>
        <dbReference type="EMBL" id="KAF2482032.1"/>
    </source>
</evidence>
<dbReference type="RefSeq" id="XP_033588602.1">
    <property type="nucleotide sequence ID" value="XM_033736123.1"/>
</dbReference>
<protein>
    <submittedName>
        <fullName evidence="5">Methyltransferase domain-containing protein</fullName>
    </submittedName>
</protein>
<reference evidence="5" key="1">
    <citation type="journal article" date="2020" name="Stud. Mycol.">
        <title>101 Dothideomycetes genomes: a test case for predicting lifestyles and emergence of pathogens.</title>
        <authorList>
            <person name="Haridas S."/>
            <person name="Albert R."/>
            <person name="Binder M."/>
            <person name="Bloem J."/>
            <person name="Labutti K."/>
            <person name="Salamov A."/>
            <person name="Andreopoulos B."/>
            <person name="Baker S."/>
            <person name="Barry K."/>
            <person name="Bills G."/>
            <person name="Bluhm B."/>
            <person name="Cannon C."/>
            <person name="Castanera R."/>
            <person name="Culley D."/>
            <person name="Daum C."/>
            <person name="Ezra D."/>
            <person name="Gonzalez J."/>
            <person name="Henrissat B."/>
            <person name="Kuo A."/>
            <person name="Liang C."/>
            <person name="Lipzen A."/>
            <person name="Lutzoni F."/>
            <person name="Magnuson J."/>
            <person name="Mondo S."/>
            <person name="Nolan M."/>
            <person name="Ohm R."/>
            <person name="Pangilinan J."/>
            <person name="Park H.-J."/>
            <person name="Ramirez L."/>
            <person name="Alfaro M."/>
            <person name="Sun H."/>
            <person name="Tritt A."/>
            <person name="Yoshinaga Y."/>
            <person name="Zwiers L.-H."/>
            <person name="Turgeon B."/>
            <person name="Goodwin S."/>
            <person name="Spatafora J."/>
            <person name="Crous P."/>
            <person name="Grigoriev I."/>
        </authorList>
    </citation>
    <scope>NUCLEOTIDE SEQUENCE</scope>
    <source>
        <strain evidence="5">CBS 113389</strain>
    </source>
</reference>
<sequence>MLPTPSTSHVNYDQVYEPAEDSYLLLDTLSSASETAFLQRRFPQHATSPLVVEIGPGSGVVLAFVTAHAGRIFARRNVGTLGVDVNPVACAATRQTVQTASASARADCGVFLDAVNGDLTTAIKPGSVDVLIFNPPYVPSESLPSLPVHDEHDAADARGSFARDSHLLSLSTDGGIDGMEITNRLLAQLDVALSARGVAYILLCAQNKPEIVMAQVRAWPTRDASMLRWNVEKVASSGRKAGWEKLCVIRIWSDR</sequence>
<dbReference type="PANTHER" id="PTHR45875">
    <property type="entry name" value="METHYLTRANSFERASE N6AMT1"/>
    <property type="match status" value="1"/>
</dbReference>
<dbReference type="AlphaFoldDB" id="A0A6A6PPT3"/>
<proteinExistence type="inferred from homology"/>
<organism evidence="5 6">
    <name type="scientific">Neohortaea acidophila</name>
    <dbReference type="NCBI Taxonomy" id="245834"/>
    <lineage>
        <taxon>Eukaryota</taxon>
        <taxon>Fungi</taxon>
        <taxon>Dikarya</taxon>
        <taxon>Ascomycota</taxon>
        <taxon>Pezizomycotina</taxon>
        <taxon>Dothideomycetes</taxon>
        <taxon>Dothideomycetidae</taxon>
        <taxon>Mycosphaerellales</taxon>
        <taxon>Teratosphaeriaceae</taxon>
        <taxon>Neohortaea</taxon>
    </lineage>
</organism>
<dbReference type="CDD" id="cd02440">
    <property type="entry name" value="AdoMet_MTases"/>
    <property type="match status" value="1"/>
</dbReference>
<dbReference type="EMBL" id="MU001637">
    <property type="protein sequence ID" value="KAF2482032.1"/>
    <property type="molecule type" value="Genomic_DNA"/>
</dbReference>
<keyword evidence="2 5" id="KW-0489">Methyltransferase</keyword>
<dbReference type="GO" id="GO:0008276">
    <property type="term" value="F:protein methyltransferase activity"/>
    <property type="evidence" value="ECO:0007669"/>
    <property type="project" value="TreeGrafter"/>
</dbReference>
<accession>A0A6A6PPT3</accession>
<evidence type="ECO:0000256" key="3">
    <source>
        <dbReference type="ARBA" id="ARBA00022679"/>
    </source>
</evidence>
<dbReference type="GO" id="GO:0032259">
    <property type="term" value="P:methylation"/>
    <property type="evidence" value="ECO:0007669"/>
    <property type="project" value="UniProtKB-KW"/>
</dbReference>
<dbReference type="InterPro" id="IPR029063">
    <property type="entry name" value="SAM-dependent_MTases_sf"/>
</dbReference>
<keyword evidence="4" id="KW-0949">S-adenosyl-L-methionine</keyword>
<dbReference type="InterPro" id="IPR052190">
    <property type="entry name" value="Euk-Arch_PrmC-MTase"/>
</dbReference>
<dbReference type="SUPFAM" id="SSF53335">
    <property type="entry name" value="S-adenosyl-L-methionine-dependent methyltransferases"/>
    <property type="match status" value="1"/>
</dbReference>
<keyword evidence="6" id="KW-1185">Reference proteome</keyword>
<comment type="similarity">
    <text evidence="1">Belongs to the eukaryotic/archaeal PrmC-related family.</text>
</comment>
<evidence type="ECO:0000256" key="2">
    <source>
        <dbReference type="ARBA" id="ARBA00022603"/>
    </source>
</evidence>
<keyword evidence="3 5" id="KW-0808">Transferase</keyword>
<dbReference type="GO" id="GO:0008757">
    <property type="term" value="F:S-adenosylmethionine-dependent methyltransferase activity"/>
    <property type="evidence" value="ECO:0007669"/>
    <property type="project" value="TreeGrafter"/>
</dbReference>
<dbReference type="PROSITE" id="PS00092">
    <property type="entry name" value="N6_MTASE"/>
    <property type="match status" value="1"/>
</dbReference>